<evidence type="ECO:0000313" key="2">
    <source>
        <dbReference type="Proteomes" id="UP000262621"/>
    </source>
</evidence>
<comment type="caution">
    <text evidence="1">The sequence shown here is derived from an EMBL/GenBank/DDBJ whole genome shotgun (WGS) entry which is preliminary data.</text>
</comment>
<gene>
    <name evidence="1" type="ORF">D0Q02_20405</name>
</gene>
<accession>A0A372FW35</accession>
<name>A0A372FW35_9ACTN</name>
<protein>
    <submittedName>
        <fullName evidence="1">Uncharacterized protein</fullName>
    </submittedName>
</protein>
<organism evidence="1 2">
    <name type="scientific">Micromonospora craniellae</name>
    <dbReference type="NCBI Taxonomy" id="2294034"/>
    <lineage>
        <taxon>Bacteria</taxon>
        <taxon>Bacillati</taxon>
        <taxon>Actinomycetota</taxon>
        <taxon>Actinomycetes</taxon>
        <taxon>Micromonosporales</taxon>
        <taxon>Micromonosporaceae</taxon>
        <taxon>Micromonospora</taxon>
    </lineage>
</organism>
<dbReference type="Proteomes" id="UP000262621">
    <property type="component" value="Unassembled WGS sequence"/>
</dbReference>
<dbReference type="EMBL" id="QVFU01000025">
    <property type="protein sequence ID" value="RFS44689.1"/>
    <property type="molecule type" value="Genomic_DNA"/>
</dbReference>
<sequence>MQLVQYIDDIDPRTFIRVARSDFEDRQVFHVTMEQGHAIYKALAEILTRNDKDQEVIHTGSAQCRVDGGSLTRRPPQIRT</sequence>
<proteinExistence type="predicted"/>
<evidence type="ECO:0000313" key="1">
    <source>
        <dbReference type="EMBL" id="RFS44689.1"/>
    </source>
</evidence>
<dbReference type="AlphaFoldDB" id="A0A372FW35"/>
<keyword evidence="2" id="KW-1185">Reference proteome</keyword>
<reference evidence="1 2" key="1">
    <citation type="submission" date="2018-08" db="EMBL/GenBank/DDBJ databases">
        <title>Verrucosispora craniellae sp. nov., isolated from a marine sponge in the South China Sea.</title>
        <authorList>
            <person name="Li L."/>
            <person name="Lin H.W."/>
        </authorList>
    </citation>
    <scope>NUCLEOTIDE SEQUENCE [LARGE SCALE GENOMIC DNA]</scope>
    <source>
        <strain evidence="1 2">LHW63014</strain>
    </source>
</reference>